<dbReference type="AlphaFoldDB" id="A0A1I4VKP5"/>
<name>A0A1I4VKP5_9PSEU</name>
<organism evidence="2 3">
    <name type="scientific">Saccharopolyspora antimicrobica</name>
    <dbReference type="NCBI Taxonomy" id="455193"/>
    <lineage>
        <taxon>Bacteria</taxon>
        <taxon>Bacillati</taxon>
        <taxon>Actinomycetota</taxon>
        <taxon>Actinomycetes</taxon>
        <taxon>Pseudonocardiales</taxon>
        <taxon>Pseudonocardiaceae</taxon>
        <taxon>Saccharopolyspora</taxon>
    </lineage>
</organism>
<dbReference type="OrthoDB" id="4541270at2"/>
<sequence length="163" mass="18498">MTLQGRGFTYGPPKKTHEDTQHDLAASADWYRKQLSWPVTFDPIHRRLVLRTGEMLDAVVMPDWLARQVATDLELSLLAGPICIDATETWWTFFIQPGQKKGTDVPPELRRCRVHVVPSGGQSIVPCHQDTHYWRVAPKLNGTLPPWTAVMGTARRVLSYLEP</sequence>
<gene>
    <name evidence="1" type="ORF">ATL45_4724</name>
    <name evidence="2" type="ORF">SAMN05421805_102255</name>
</gene>
<dbReference type="EMBL" id="RBXX01000002">
    <property type="protein sequence ID" value="RKT86359.1"/>
    <property type="molecule type" value="Genomic_DNA"/>
</dbReference>
<accession>A0A1I4VKP5</accession>
<evidence type="ECO:0000313" key="2">
    <source>
        <dbReference type="EMBL" id="SFN01798.1"/>
    </source>
</evidence>
<dbReference type="EMBL" id="FOUP01000002">
    <property type="protein sequence ID" value="SFN01798.1"/>
    <property type="molecule type" value="Genomic_DNA"/>
</dbReference>
<keyword evidence="4" id="KW-1185">Reference proteome</keyword>
<reference evidence="1 4" key="2">
    <citation type="submission" date="2018-10" db="EMBL/GenBank/DDBJ databases">
        <title>Sequencing the genomes of 1000 actinobacteria strains.</title>
        <authorList>
            <person name="Klenk H.-P."/>
        </authorList>
    </citation>
    <scope>NUCLEOTIDE SEQUENCE [LARGE SCALE GENOMIC DNA]</scope>
    <source>
        <strain evidence="1 4">DSM 45119</strain>
    </source>
</reference>
<evidence type="ECO:0000313" key="4">
    <source>
        <dbReference type="Proteomes" id="UP000270697"/>
    </source>
</evidence>
<evidence type="ECO:0000313" key="3">
    <source>
        <dbReference type="Proteomes" id="UP000199398"/>
    </source>
</evidence>
<reference evidence="2 3" key="1">
    <citation type="submission" date="2016-10" db="EMBL/GenBank/DDBJ databases">
        <authorList>
            <person name="de Groot N.N."/>
        </authorList>
    </citation>
    <scope>NUCLEOTIDE SEQUENCE [LARGE SCALE GENOMIC DNA]</scope>
    <source>
        <strain evidence="2 3">CPCC 201259</strain>
    </source>
</reference>
<evidence type="ECO:0008006" key="5">
    <source>
        <dbReference type="Google" id="ProtNLM"/>
    </source>
</evidence>
<protein>
    <recommendedName>
        <fullName evidence="5">Bifunctional DNA primase/polymerase, N-terminal</fullName>
    </recommendedName>
</protein>
<evidence type="ECO:0000313" key="1">
    <source>
        <dbReference type="EMBL" id="RKT86359.1"/>
    </source>
</evidence>
<dbReference type="Proteomes" id="UP000270697">
    <property type="component" value="Unassembled WGS sequence"/>
</dbReference>
<proteinExistence type="predicted"/>
<dbReference type="RefSeq" id="WP_093148619.1">
    <property type="nucleotide sequence ID" value="NZ_FOUP01000002.1"/>
</dbReference>
<dbReference type="Proteomes" id="UP000199398">
    <property type="component" value="Unassembled WGS sequence"/>
</dbReference>